<organism evidence="15 16">
    <name type="scientific">Nitrincola iocasae</name>
    <dbReference type="NCBI Taxonomy" id="2614693"/>
    <lineage>
        <taxon>Bacteria</taxon>
        <taxon>Pseudomonadati</taxon>
        <taxon>Pseudomonadota</taxon>
        <taxon>Gammaproteobacteria</taxon>
        <taxon>Oceanospirillales</taxon>
        <taxon>Oceanospirillaceae</taxon>
        <taxon>Nitrincola</taxon>
    </lineage>
</organism>
<evidence type="ECO:0000256" key="7">
    <source>
        <dbReference type="ARBA" id="ARBA00023077"/>
    </source>
</evidence>
<dbReference type="PANTHER" id="PTHR30069:SF29">
    <property type="entry name" value="HEMOGLOBIN AND HEMOGLOBIN-HAPTOGLOBIN-BINDING PROTEIN 1-RELATED"/>
    <property type="match status" value="1"/>
</dbReference>
<keyword evidence="7 12" id="KW-0798">TonB box</keyword>
<evidence type="ECO:0000256" key="5">
    <source>
        <dbReference type="ARBA" id="ARBA00022692"/>
    </source>
</evidence>
<dbReference type="PROSITE" id="PS52016">
    <property type="entry name" value="TONB_DEPENDENT_REC_3"/>
    <property type="match status" value="1"/>
</dbReference>
<dbReference type="Gene3D" id="2.40.170.20">
    <property type="entry name" value="TonB-dependent receptor, beta-barrel domain"/>
    <property type="match status" value="1"/>
</dbReference>
<dbReference type="GO" id="GO:0044718">
    <property type="term" value="P:siderophore transmembrane transport"/>
    <property type="evidence" value="ECO:0007669"/>
    <property type="project" value="TreeGrafter"/>
</dbReference>
<dbReference type="InterPro" id="IPR000531">
    <property type="entry name" value="Beta-barrel_TonB"/>
</dbReference>
<dbReference type="Proteomes" id="UP000325606">
    <property type="component" value="Chromosome"/>
</dbReference>
<protein>
    <submittedName>
        <fullName evidence="15">TonB-dependent hemoglobin/transferrin/lactoferrin family receptor</fullName>
    </submittedName>
</protein>
<comment type="subcellular location">
    <subcellularLocation>
        <location evidence="1 11">Cell outer membrane</location>
        <topology evidence="1 11">Multi-pass membrane protein</topology>
    </subcellularLocation>
</comment>
<reference evidence="15 16" key="1">
    <citation type="submission" date="2019-09" db="EMBL/GenBank/DDBJ databases">
        <title>Nitrincola iocasae sp. nov., a bacterium isolated from the sediment collected at a cold seep field in South China Sea.</title>
        <authorList>
            <person name="Zhang H."/>
            <person name="Wang H."/>
            <person name="Li C."/>
        </authorList>
    </citation>
    <scope>NUCLEOTIDE SEQUENCE [LARGE SCALE GENOMIC DNA]</scope>
    <source>
        <strain evidence="15 16">KXZD1103</strain>
    </source>
</reference>
<evidence type="ECO:0000256" key="1">
    <source>
        <dbReference type="ARBA" id="ARBA00004571"/>
    </source>
</evidence>
<dbReference type="AlphaFoldDB" id="A0A5J6LEE9"/>
<keyword evidence="8 11" id="KW-0472">Membrane</keyword>
<dbReference type="InterPro" id="IPR011276">
    <property type="entry name" value="TonB_haem/Hb_rcpt"/>
</dbReference>
<keyword evidence="9 15" id="KW-0675">Receptor</keyword>
<evidence type="ECO:0000313" key="16">
    <source>
        <dbReference type="Proteomes" id="UP000325606"/>
    </source>
</evidence>
<evidence type="ECO:0000256" key="12">
    <source>
        <dbReference type="RuleBase" id="RU003357"/>
    </source>
</evidence>
<keyword evidence="4 11" id="KW-1134">Transmembrane beta strand</keyword>
<evidence type="ECO:0000256" key="9">
    <source>
        <dbReference type="ARBA" id="ARBA00023170"/>
    </source>
</evidence>
<dbReference type="NCBIfam" id="TIGR01785">
    <property type="entry name" value="TonB-hemin"/>
    <property type="match status" value="1"/>
</dbReference>
<keyword evidence="3 11" id="KW-0813">Transport</keyword>
<dbReference type="InterPro" id="IPR039426">
    <property type="entry name" value="TonB-dep_rcpt-like"/>
</dbReference>
<evidence type="ECO:0000313" key="15">
    <source>
        <dbReference type="EMBL" id="QEW06531.1"/>
    </source>
</evidence>
<dbReference type="InterPro" id="IPR012910">
    <property type="entry name" value="Plug_dom"/>
</dbReference>
<dbReference type="Pfam" id="PF07715">
    <property type="entry name" value="Plug"/>
    <property type="match status" value="1"/>
</dbReference>
<keyword evidence="6" id="KW-0732">Signal</keyword>
<feature type="domain" description="TonB-dependent receptor plug" evidence="14">
    <location>
        <begin position="58"/>
        <end position="177"/>
    </location>
</feature>
<dbReference type="InterPro" id="IPR037066">
    <property type="entry name" value="Plug_dom_sf"/>
</dbReference>
<evidence type="ECO:0000256" key="10">
    <source>
        <dbReference type="ARBA" id="ARBA00023237"/>
    </source>
</evidence>
<proteinExistence type="inferred from homology"/>
<evidence type="ECO:0000259" key="13">
    <source>
        <dbReference type="Pfam" id="PF00593"/>
    </source>
</evidence>
<dbReference type="CDD" id="cd01347">
    <property type="entry name" value="ligand_gated_channel"/>
    <property type="match status" value="1"/>
</dbReference>
<dbReference type="SUPFAM" id="SSF56935">
    <property type="entry name" value="Porins"/>
    <property type="match status" value="1"/>
</dbReference>
<dbReference type="EMBL" id="CP044222">
    <property type="protein sequence ID" value="QEW06531.1"/>
    <property type="molecule type" value="Genomic_DNA"/>
</dbReference>
<dbReference type="PANTHER" id="PTHR30069">
    <property type="entry name" value="TONB-DEPENDENT OUTER MEMBRANE RECEPTOR"/>
    <property type="match status" value="1"/>
</dbReference>
<dbReference type="InterPro" id="IPR010949">
    <property type="entry name" value="TonB_Hb/transfer/lactofer_rcpt"/>
</dbReference>
<evidence type="ECO:0000256" key="2">
    <source>
        <dbReference type="ARBA" id="ARBA00008143"/>
    </source>
</evidence>
<evidence type="ECO:0000256" key="4">
    <source>
        <dbReference type="ARBA" id="ARBA00022452"/>
    </source>
</evidence>
<feature type="domain" description="TonB-dependent receptor-like beta-barrel" evidence="13">
    <location>
        <begin position="301"/>
        <end position="691"/>
    </location>
</feature>
<sequence>MGDRVMNYIVYFPRHLLALAVGLSISGYSLADISTPVVSKAILKELTVTASHTEQDVLNVANTVSVITEDDVQKQQAADIQDMLRYETGVSVRAQPMRAGATFSSVGRGGNEGVNIRGLEGNQVTIQTDGVRLPALYSFGPIVTGRGNYLEPEGYRRAEILRGPSSTLYGSEGLAGAVSFVTKDPEDLLTLGKDVQFNIRTGYASENKSWFTTPAVAARNEQVSAMLLYTQRDAEQLRNQGGVAGVGDTRTQSNPQQIDSDYWLGKLVWDVNDEHRLKFTVESIDRNTDTEVLSGLSSTVTALNADDRVRRDLYKMDYLYQPTSSNGLLRMARISLYQQDSRERQFSDERRTIGDRTRDNEYSELVQGVNAVFESQLGETVTQTFHYGVDYSQTDVQALREGTPAGTSFPDKPFPDTDYQLLGLFVQDEIALGQWRIIPGLRYDSYKLDPATGDQFYRGLPPESLSDSAVSAKLGVVWQQAPLLNWFAQYAEGFRAPTPQDVNSGFTNLSSPFFSYQTIANPDLKAETSRMYEVGLRGRDNQLRYSVSVFRADYKNFIENVAVSGAGTPADPMTYQSINRDKVTVTGIEGDARWQLDPVWAISAGFSWHRGDRRDDEGKTPLASIDPARLLAGLHYDQGEYYADLMLTHEQAKKRNPDADGYSPGSFTTADLMAGWQISRNASLQAGVFNLTDERYTHWADVRDLSADSQVIDAYTQPGRNVRVSFNYQF</sequence>
<comment type="similarity">
    <text evidence="2">Belongs to the TonB-dependent receptor family. Hemoglobin/haptoglobin binding protein subfamily.</text>
</comment>
<dbReference type="Gene3D" id="2.170.130.10">
    <property type="entry name" value="TonB-dependent receptor, plug domain"/>
    <property type="match status" value="1"/>
</dbReference>
<gene>
    <name evidence="15" type="ORF">F5I99_08410</name>
</gene>
<keyword evidence="16" id="KW-1185">Reference proteome</keyword>
<accession>A0A5J6LEE9</accession>
<dbReference type="GO" id="GO:0009279">
    <property type="term" value="C:cell outer membrane"/>
    <property type="evidence" value="ECO:0007669"/>
    <property type="project" value="UniProtKB-SubCell"/>
</dbReference>
<dbReference type="NCBIfam" id="TIGR01786">
    <property type="entry name" value="TonB-hemlactrns"/>
    <property type="match status" value="1"/>
</dbReference>
<keyword evidence="10 11" id="KW-0998">Cell outer membrane</keyword>
<dbReference type="GO" id="GO:0015344">
    <property type="term" value="F:siderophore uptake transmembrane transporter activity"/>
    <property type="evidence" value="ECO:0007669"/>
    <property type="project" value="TreeGrafter"/>
</dbReference>
<evidence type="ECO:0000256" key="11">
    <source>
        <dbReference type="PROSITE-ProRule" id="PRU01360"/>
    </source>
</evidence>
<evidence type="ECO:0000256" key="6">
    <source>
        <dbReference type="ARBA" id="ARBA00022729"/>
    </source>
</evidence>
<keyword evidence="5 11" id="KW-0812">Transmembrane</keyword>
<dbReference type="InterPro" id="IPR036942">
    <property type="entry name" value="Beta-barrel_TonB_sf"/>
</dbReference>
<evidence type="ECO:0000256" key="8">
    <source>
        <dbReference type="ARBA" id="ARBA00023136"/>
    </source>
</evidence>
<dbReference type="GO" id="GO:0015232">
    <property type="term" value="F:heme transmembrane transporter activity"/>
    <property type="evidence" value="ECO:0007669"/>
    <property type="project" value="InterPro"/>
</dbReference>
<name>A0A5J6LEE9_9GAMM</name>
<dbReference type="KEGG" id="nik:F5I99_08410"/>
<dbReference type="Pfam" id="PF00593">
    <property type="entry name" value="TonB_dep_Rec_b-barrel"/>
    <property type="match status" value="1"/>
</dbReference>
<evidence type="ECO:0000259" key="14">
    <source>
        <dbReference type="Pfam" id="PF07715"/>
    </source>
</evidence>
<evidence type="ECO:0000256" key="3">
    <source>
        <dbReference type="ARBA" id="ARBA00022448"/>
    </source>
</evidence>